<proteinExistence type="predicted"/>
<dbReference type="AlphaFoldDB" id="A0A8X6U3F8"/>
<gene>
    <name evidence="1" type="ORF">NPIL_466101</name>
</gene>
<organism evidence="1 2">
    <name type="scientific">Nephila pilipes</name>
    <name type="common">Giant wood spider</name>
    <name type="synonym">Nephila maculata</name>
    <dbReference type="NCBI Taxonomy" id="299642"/>
    <lineage>
        <taxon>Eukaryota</taxon>
        <taxon>Metazoa</taxon>
        <taxon>Ecdysozoa</taxon>
        <taxon>Arthropoda</taxon>
        <taxon>Chelicerata</taxon>
        <taxon>Arachnida</taxon>
        <taxon>Araneae</taxon>
        <taxon>Araneomorphae</taxon>
        <taxon>Entelegynae</taxon>
        <taxon>Araneoidea</taxon>
        <taxon>Nephilidae</taxon>
        <taxon>Nephila</taxon>
    </lineage>
</organism>
<dbReference type="OrthoDB" id="6759066at2759"/>
<name>A0A8X6U3F8_NEPPI</name>
<evidence type="ECO:0000313" key="1">
    <source>
        <dbReference type="EMBL" id="GFT76443.1"/>
    </source>
</evidence>
<keyword evidence="2" id="KW-1185">Reference proteome</keyword>
<evidence type="ECO:0000313" key="2">
    <source>
        <dbReference type="Proteomes" id="UP000887013"/>
    </source>
</evidence>
<reference evidence="1" key="1">
    <citation type="submission" date="2020-08" db="EMBL/GenBank/DDBJ databases">
        <title>Multicomponent nature underlies the extraordinary mechanical properties of spider dragline silk.</title>
        <authorList>
            <person name="Kono N."/>
            <person name="Nakamura H."/>
            <person name="Mori M."/>
            <person name="Yoshida Y."/>
            <person name="Ohtoshi R."/>
            <person name="Malay A.D."/>
            <person name="Moran D.A.P."/>
            <person name="Tomita M."/>
            <person name="Numata K."/>
            <person name="Arakawa K."/>
        </authorList>
    </citation>
    <scope>NUCLEOTIDE SEQUENCE</scope>
</reference>
<protein>
    <recommendedName>
        <fullName evidence="3">Mos1 transposase HTH domain-containing protein</fullName>
    </recommendedName>
</protein>
<evidence type="ECO:0008006" key="3">
    <source>
        <dbReference type="Google" id="ProtNLM"/>
    </source>
</evidence>
<sequence>MLRFKDQRYAIKFCVELTKRGSETVAIPREAYRNNIMSQNVVYRWHKLLWKGREDKDSSRCPLASQTDQNRNAIWQCYPSHRTNPDLAPDVNFFSPKNEDVIHGSPFLDFRSRQRSDNEILEEGPCRRLPRCVQRRGKILLPVCG</sequence>
<comment type="caution">
    <text evidence="1">The sequence shown here is derived from an EMBL/GenBank/DDBJ whole genome shotgun (WGS) entry which is preliminary data.</text>
</comment>
<dbReference type="EMBL" id="BMAW01071072">
    <property type="protein sequence ID" value="GFT76443.1"/>
    <property type="molecule type" value="Genomic_DNA"/>
</dbReference>
<accession>A0A8X6U3F8</accession>
<dbReference type="Proteomes" id="UP000887013">
    <property type="component" value="Unassembled WGS sequence"/>
</dbReference>